<accession>A0AAX4PMU1</accession>
<keyword evidence="2" id="KW-0812">Transmembrane</keyword>
<evidence type="ECO:0000313" key="4">
    <source>
        <dbReference type="Proteomes" id="UP001472866"/>
    </source>
</evidence>
<feature type="region of interest" description="Disordered" evidence="1">
    <location>
        <begin position="92"/>
        <end position="333"/>
    </location>
</feature>
<evidence type="ECO:0000313" key="3">
    <source>
        <dbReference type="EMBL" id="WZN67254.1"/>
    </source>
</evidence>
<dbReference type="EMBL" id="CP151519">
    <property type="protein sequence ID" value="WZN67254.1"/>
    <property type="molecule type" value="Genomic_DNA"/>
</dbReference>
<feature type="compositionally biased region" description="Basic and acidic residues" evidence="1">
    <location>
        <begin position="92"/>
        <end position="251"/>
    </location>
</feature>
<name>A0AAX4PMU1_9CHLO</name>
<evidence type="ECO:0000256" key="2">
    <source>
        <dbReference type="SAM" id="Phobius"/>
    </source>
</evidence>
<keyword evidence="2" id="KW-1133">Transmembrane helix</keyword>
<feature type="compositionally biased region" description="Basic residues" evidence="1">
    <location>
        <begin position="299"/>
        <end position="309"/>
    </location>
</feature>
<organism evidence="3 4">
    <name type="scientific">Chloropicon roscoffensis</name>
    <dbReference type="NCBI Taxonomy" id="1461544"/>
    <lineage>
        <taxon>Eukaryota</taxon>
        <taxon>Viridiplantae</taxon>
        <taxon>Chlorophyta</taxon>
        <taxon>Chloropicophyceae</taxon>
        <taxon>Chloropicales</taxon>
        <taxon>Chloropicaceae</taxon>
        <taxon>Chloropicon</taxon>
    </lineage>
</organism>
<keyword evidence="2" id="KW-0472">Membrane</keyword>
<feature type="compositionally biased region" description="Basic residues" evidence="1">
    <location>
        <begin position="278"/>
        <end position="289"/>
    </location>
</feature>
<evidence type="ECO:0000256" key="1">
    <source>
        <dbReference type="SAM" id="MobiDB-lite"/>
    </source>
</evidence>
<feature type="transmembrane region" description="Helical" evidence="2">
    <location>
        <begin position="37"/>
        <end position="57"/>
    </location>
</feature>
<gene>
    <name evidence="3" type="ORF">HKI87_19g88270</name>
</gene>
<sequence>MEKEQVAVQEVKPQAIKRSTTATKTTTKRSAKGSGNFNGLALAGVLAAAAGGLFFALRNRLGDGGRADSEEANAAQAEVLRVKKDLQREIDEGRRQAELQRQREEEEKRRRAAAERERLRAEEEERKRLEREKKAAERKADEERKRVERERQAAERKADEERKRVERERQAAERKAEEERKRLERERLRKAEEEKKRVEREKKAAEKKAEEERKRLERQRQKEEEEAKRAERDKLRKAEEERKKREKEQKKAASAKPPVAPAFGKPPPGVTKVAGGRRLAKKASRKPKTKTAGLPTTKSKLKEKVKKRTGGVDPRAPKATIVPISQGGDGRAGGDLVINDEGVDEVFSMGYTYTTTVTDARVQAISGKHKSLLAKKIPDKKK</sequence>
<feature type="compositionally biased region" description="Pro residues" evidence="1">
    <location>
        <begin position="258"/>
        <end position="269"/>
    </location>
</feature>
<keyword evidence="4" id="KW-1185">Reference proteome</keyword>
<dbReference type="AlphaFoldDB" id="A0AAX4PMU1"/>
<feature type="region of interest" description="Disordered" evidence="1">
    <location>
        <begin position="1"/>
        <end position="36"/>
    </location>
</feature>
<dbReference type="Proteomes" id="UP001472866">
    <property type="component" value="Chromosome 19"/>
</dbReference>
<reference evidence="3 4" key="1">
    <citation type="submission" date="2024-03" db="EMBL/GenBank/DDBJ databases">
        <title>Complete genome sequence of the green alga Chloropicon roscoffensis RCC1871.</title>
        <authorList>
            <person name="Lemieux C."/>
            <person name="Pombert J.-F."/>
            <person name="Otis C."/>
            <person name="Turmel M."/>
        </authorList>
    </citation>
    <scope>NUCLEOTIDE SEQUENCE [LARGE SCALE GENOMIC DNA]</scope>
    <source>
        <strain evidence="3 4">RCC1871</strain>
    </source>
</reference>
<protein>
    <recommendedName>
        <fullName evidence="5">TolA protein</fullName>
    </recommendedName>
</protein>
<proteinExistence type="predicted"/>
<evidence type="ECO:0008006" key="5">
    <source>
        <dbReference type="Google" id="ProtNLM"/>
    </source>
</evidence>